<dbReference type="RefSeq" id="WP_106089334.1">
    <property type="nucleotide sequence ID" value="NZ_PVNL01000046.1"/>
</dbReference>
<reference evidence="1 2" key="1">
    <citation type="submission" date="2018-03" db="EMBL/GenBank/DDBJ databases">
        <title>Draft Genome Sequences of the Obligatory Marine Myxobacteria Enhygromyxa salina SWB007.</title>
        <authorList>
            <person name="Poehlein A."/>
            <person name="Moghaddam J.A."/>
            <person name="Harms H."/>
            <person name="Alanjari M."/>
            <person name="Koenig G.M."/>
            <person name="Daniel R."/>
            <person name="Schaeberle T.F."/>
        </authorList>
    </citation>
    <scope>NUCLEOTIDE SEQUENCE [LARGE SCALE GENOMIC DNA]</scope>
    <source>
        <strain evidence="1 2">SWB007</strain>
    </source>
</reference>
<name>A0A2S9YSE2_9BACT</name>
<dbReference type="OrthoDB" id="5514331at2"/>
<dbReference type="AlphaFoldDB" id="A0A2S9YSE2"/>
<gene>
    <name evidence="1" type="ORF">ENSA7_23090</name>
</gene>
<evidence type="ECO:0000313" key="1">
    <source>
        <dbReference type="EMBL" id="PRQ08025.1"/>
    </source>
</evidence>
<dbReference type="EMBL" id="PVNL01000046">
    <property type="protein sequence ID" value="PRQ08025.1"/>
    <property type="molecule type" value="Genomic_DNA"/>
</dbReference>
<comment type="caution">
    <text evidence="1">The sequence shown here is derived from an EMBL/GenBank/DDBJ whole genome shotgun (WGS) entry which is preliminary data.</text>
</comment>
<evidence type="ECO:0000313" key="2">
    <source>
        <dbReference type="Proteomes" id="UP000238823"/>
    </source>
</evidence>
<organism evidence="1 2">
    <name type="scientific">Enhygromyxa salina</name>
    <dbReference type="NCBI Taxonomy" id="215803"/>
    <lineage>
        <taxon>Bacteria</taxon>
        <taxon>Pseudomonadati</taxon>
        <taxon>Myxococcota</taxon>
        <taxon>Polyangia</taxon>
        <taxon>Nannocystales</taxon>
        <taxon>Nannocystaceae</taxon>
        <taxon>Enhygromyxa</taxon>
    </lineage>
</organism>
<sequence>MSDQDLEFEHVGTMACGEGLLICDVEYFPQSFAGMRRGPVGLDVEIPVEPGTWQVLIARERDAERSPRFVLLTLDTDLDEPTPIDHAEAVGLLRVDSGRITAIDPALRDDPIMQTAVLEAPREQVPCMLRPLDSLPTSDPRGVLLDIDAGGVFELYAPAGEPRRAVFIAVGAN</sequence>
<protein>
    <submittedName>
        <fullName evidence="1">Uncharacterized protein</fullName>
    </submittedName>
</protein>
<dbReference type="Proteomes" id="UP000238823">
    <property type="component" value="Unassembled WGS sequence"/>
</dbReference>
<proteinExistence type="predicted"/>
<accession>A0A2S9YSE2</accession>